<evidence type="ECO:0000313" key="2">
    <source>
        <dbReference type="EMBL" id="RFA95346.1"/>
    </source>
</evidence>
<reference evidence="2 3" key="1">
    <citation type="submission" date="2017-07" db="EMBL/GenBank/DDBJ databases">
        <title>Draft genome sequence of aerobic hyperthermophilic archaea, Pyrobaculum aerophilum YKB31 and YKB32.</title>
        <authorList>
            <person name="Mochizuki T."/>
            <person name="Berliner A.J."/>
            <person name="Yoshida-Takashima Y."/>
            <person name="Takaki Y."/>
            <person name="Nunoura T."/>
            <person name="Takai K."/>
        </authorList>
    </citation>
    <scope>NUCLEOTIDE SEQUENCE [LARGE SCALE GENOMIC DNA]</scope>
    <source>
        <strain evidence="2 3">YKB32</strain>
    </source>
</reference>
<feature type="transmembrane region" description="Helical" evidence="1">
    <location>
        <begin position="149"/>
        <end position="170"/>
    </location>
</feature>
<name>A0A371QXS6_9CREN</name>
<sequence length="175" mass="18977">MALLRKSLYINAAGVYEVDHRFKVGGSCRRCYWALARRSGLLGVFNNFKEKFTEYLYNVLISQGVPADAARTAVLNAEQWMGVGALLGGVISGVVIYLIVGLVMAALWDRLKMHWTAKGALFSIVLLLITLVPRLFVTPEATASPSPPPIYDALGAVITFIGPIILAGVLNARGR</sequence>
<dbReference type="Proteomes" id="UP000256877">
    <property type="component" value="Unassembled WGS sequence"/>
</dbReference>
<organism evidence="2 3">
    <name type="scientific">Pyrobaculum aerophilum</name>
    <dbReference type="NCBI Taxonomy" id="13773"/>
    <lineage>
        <taxon>Archaea</taxon>
        <taxon>Thermoproteota</taxon>
        <taxon>Thermoprotei</taxon>
        <taxon>Thermoproteales</taxon>
        <taxon>Thermoproteaceae</taxon>
        <taxon>Pyrobaculum</taxon>
    </lineage>
</organism>
<proteinExistence type="predicted"/>
<evidence type="ECO:0000313" key="3">
    <source>
        <dbReference type="Proteomes" id="UP000256877"/>
    </source>
</evidence>
<dbReference type="OrthoDB" id="29071at2157"/>
<dbReference type="EMBL" id="NMUF01000058">
    <property type="protein sequence ID" value="RFA95346.1"/>
    <property type="molecule type" value="Genomic_DNA"/>
</dbReference>
<keyword evidence="1" id="KW-0812">Transmembrane</keyword>
<comment type="caution">
    <text evidence="2">The sequence shown here is derived from an EMBL/GenBank/DDBJ whole genome shotgun (WGS) entry which is preliminary data.</text>
</comment>
<gene>
    <name evidence="2" type="ORF">CGL52_12945</name>
</gene>
<feature type="transmembrane region" description="Helical" evidence="1">
    <location>
        <begin position="85"/>
        <end position="108"/>
    </location>
</feature>
<dbReference type="AlphaFoldDB" id="A0A371QXS6"/>
<dbReference type="RefSeq" id="WP_116430646.1">
    <property type="nucleotide sequence ID" value="NZ_NMUF01000058.1"/>
</dbReference>
<keyword evidence="1" id="KW-1133">Transmembrane helix</keyword>
<evidence type="ECO:0000256" key="1">
    <source>
        <dbReference type="SAM" id="Phobius"/>
    </source>
</evidence>
<feature type="transmembrane region" description="Helical" evidence="1">
    <location>
        <begin position="120"/>
        <end position="137"/>
    </location>
</feature>
<protein>
    <submittedName>
        <fullName evidence="2">Uncharacterized protein</fullName>
    </submittedName>
</protein>
<accession>A0A371QXS6</accession>
<keyword evidence="1" id="KW-0472">Membrane</keyword>